<keyword evidence="6 11" id="KW-0548">Nucleotidyltransferase</keyword>
<dbReference type="HAMAP" id="MF_00244">
    <property type="entry name" value="NaMN_adenylyltr"/>
    <property type="match status" value="1"/>
</dbReference>
<evidence type="ECO:0000313" key="14">
    <source>
        <dbReference type="Proteomes" id="UP000637906"/>
    </source>
</evidence>
<dbReference type="PANTHER" id="PTHR39321:SF3">
    <property type="entry name" value="PHOSPHOPANTETHEINE ADENYLYLTRANSFERASE"/>
    <property type="match status" value="1"/>
</dbReference>
<evidence type="ECO:0000256" key="7">
    <source>
        <dbReference type="ARBA" id="ARBA00022741"/>
    </source>
</evidence>
<organism evidence="13 14">
    <name type="scientific">Candidatus Mesenet longicola</name>
    <dbReference type="NCBI Taxonomy" id="1892558"/>
    <lineage>
        <taxon>Bacteria</taxon>
        <taxon>Pseudomonadati</taxon>
        <taxon>Pseudomonadota</taxon>
        <taxon>Alphaproteobacteria</taxon>
        <taxon>Rickettsiales</taxon>
        <taxon>Anaplasmataceae</taxon>
        <taxon>Candidatus Mesenet</taxon>
    </lineage>
</organism>
<evidence type="ECO:0000256" key="10">
    <source>
        <dbReference type="ARBA" id="ARBA00048721"/>
    </source>
</evidence>
<comment type="catalytic activity">
    <reaction evidence="10 11">
        <text>nicotinate beta-D-ribonucleotide + ATP + H(+) = deamido-NAD(+) + diphosphate</text>
        <dbReference type="Rhea" id="RHEA:22860"/>
        <dbReference type="ChEBI" id="CHEBI:15378"/>
        <dbReference type="ChEBI" id="CHEBI:30616"/>
        <dbReference type="ChEBI" id="CHEBI:33019"/>
        <dbReference type="ChEBI" id="CHEBI:57502"/>
        <dbReference type="ChEBI" id="CHEBI:58437"/>
        <dbReference type="EC" id="2.7.7.18"/>
    </reaction>
</comment>
<comment type="pathway">
    <text evidence="2 11">Cofactor biosynthesis; NAD(+) biosynthesis; deamido-NAD(+) from nicotinate D-ribonucleotide: step 1/1.</text>
</comment>
<dbReference type="EC" id="2.7.7.18" evidence="11"/>
<dbReference type="CDD" id="cd02165">
    <property type="entry name" value="NMNAT"/>
    <property type="match status" value="1"/>
</dbReference>
<gene>
    <name evidence="11 13" type="primary">nadD</name>
    <name evidence="13" type="ORF">sL5_01050</name>
</gene>
<dbReference type="InterPro" id="IPR005248">
    <property type="entry name" value="NadD/NMNAT"/>
</dbReference>
<dbReference type="InterPro" id="IPR014729">
    <property type="entry name" value="Rossmann-like_a/b/a_fold"/>
</dbReference>
<dbReference type="InterPro" id="IPR004821">
    <property type="entry name" value="Cyt_trans-like"/>
</dbReference>
<sequence>MKKLNIGLLGGTFDPPHFGHLYISTKAIKTIGLDCIWWVVAKQNPLKEQSSSMINRVNLAKGISKFSNKIHVIDIEKAVKKSYSYNTVVLLKQKFPHINFIWIMGSDNLTSIHKWYRWQEFCKIVPIAIFERSKLYKEIKCPFVSCFSSFYVRDPKLLLDGPPSWSIIRMKVNPISSSMIRLLTY</sequence>
<evidence type="ECO:0000256" key="8">
    <source>
        <dbReference type="ARBA" id="ARBA00022840"/>
    </source>
</evidence>
<proteinExistence type="inferred from homology"/>
<feature type="domain" description="Cytidyltransferase-like" evidence="12">
    <location>
        <begin position="8"/>
        <end position="181"/>
    </location>
</feature>
<keyword evidence="14" id="KW-1185">Reference proteome</keyword>
<dbReference type="EMBL" id="BNGU01000003">
    <property type="protein sequence ID" value="GHM59112.1"/>
    <property type="molecule type" value="Genomic_DNA"/>
</dbReference>
<dbReference type="GO" id="GO:0005524">
    <property type="term" value="F:ATP binding"/>
    <property type="evidence" value="ECO:0007669"/>
    <property type="project" value="UniProtKB-KW"/>
</dbReference>
<keyword evidence="5 11" id="KW-0808">Transferase</keyword>
<reference evidence="13 14" key="1">
    <citation type="journal article" date="2021" name="Microb. Ecol.">
        <title>Candidatus Mesenet longicola: Novel Endosymbionts of Brontispa longissima that Induce Cytoplasmic Incompatibility.</title>
        <authorList>
            <person name="Takano S."/>
            <person name="Gotoh Y."/>
            <person name="Hayashi T."/>
        </authorList>
    </citation>
    <scope>NUCLEOTIDE SEQUENCE [LARGE SCALE GENOMIC DNA]</scope>
    <source>
        <strain evidence="13">L5</strain>
    </source>
</reference>
<keyword evidence="7 11" id="KW-0547">Nucleotide-binding</keyword>
<dbReference type="GO" id="GO:0009435">
    <property type="term" value="P:NAD+ biosynthetic process"/>
    <property type="evidence" value="ECO:0007669"/>
    <property type="project" value="UniProtKB-UniRule"/>
</dbReference>
<dbReference type="GO" id="GO:0004515">
    <property type="term" value="F:nicotinate-nucleotide adenylyltransferase activity"/>
    <property type="evidence" value="ECO:0007669"/>
    <property type="project" value="UniProtKB-UniRule"/>
</dbReference>
<evidence type="ECO:0000256" key="1">
    <source>
        <dbReference type="ARBA" id="ARBA00002324"/>
    </source>
</evidence>
<dbReference type="SUPFAM" id="SSF52374">
    <property type="entry name" value="Nucleotidylyl transferase"/>
    <property type="match status" value="1"/>
</dbReference>
<comment type="similarity">
    <text evidence="3 11">Belongs to the NadD family.</text>
</comment>
<keyword evidence="4 11" id="KW-0662">Pyridine nucleotide biosynthesis</keyword>
<dbReference type="Gene3D" id="3.40.50.620">
    <property type="entry name" value="HUPs"/>
    <property type="match status" value="1"/>
</dbReference>
<comment type="function">
    <text evidence="1 11">Catalyzes the reversible adenylation of nicotinate mononucleotide (NaMN) to nicotinic acid adenine dinucleotide (NaAD).</text>
</comment>
<dbReference type="Pfam" id="PF01467">
    <property type="entry name" value="CTP_transf_like"/>
    <property type="match status" value="1"/>
</dbReference>
<protein>
    <recommendedName>
        <fullName evidence="11">Probable nicotinate-nucleotide adenylyltransferase</fullName>
        <ecNumber evidence="11">2.7.7.18</ecNumber>
    </recommendedName>
    <alternativeName>
        <fullName evidence="11">Deamido-NAD(+) diphosphorylase</fullName>
    </alternativeName>
    <alternativeName>
        <fullName evidence="11">Deamido-NAD(+) pyrophosphorylase</fullName>
    </alternativeName>
    <alternativeName>
        <fullName evidence="11">Nicotinate mononucleotide adenylyltransferase</fullName>
        <shortName evidence="11">NaMN adenylyltransferase</shortName>
    </alternativeName>
</protein>
<evidence type="ECO:0000256" key="11">
    <source>
        <dbReference type="HAMAP-Rule" id="MF_00244"/>
    </source>
</evidence>
<dbReference type="PANTHER" id="PTHR39321">
    <property type="entry name" value="NICOTINATE-NUCLEOTIDE ADENYLYLTRANSFERASE-RELATED"/>
    <property type="match status" value="1"/>
</dbReference>
<evidence type="ECO:0000256" key="9">
    <source>
        <dbReference type="ARBA" id="ARBA00023027"/>
    </source>
</evidence>
<evidence type="ECO:0000256" key="2">
    <source>
        <dbReference type="ARBA" id="ARBA00005019"/>
    </source>
</evidence>
<evidence type="ECO:0000256" key="3">
    <source>
        <dbReference type="ARBA" id="ARBA00009014"/>
    </source>
</evidence>
<dbReference type="AlphaFoldDB" id="A0A8J3MQ27"/>
<dbReference type="NCBIfam" id="TIGR00482">
    <property type="entry name" value="nicotinate (nicotinamide) nucleotide adenylyltransferase"/>
    <property type="match status" value="1"/>
</dbReference>
<keyword evidence="8 11" id="KW-0067">ATP-binding</keyword>
<evidence type="ECO:0000256" key="5">
    <source>
        <dbReference type="ARBA" id="ARBA00022679"/>
    </source>
</evidence>
<dbReference type="Proteomes" id="UP000637906">
    <property type="component" value="Unassembled WGS sequence"/>
</dbReference>
<evidence type="ECO:0000313" key="13">
    <source>
        <dbReference type="EMBL" id="GHM59112.1"/>
    </source>
</evidence>
<evidence type="ECO:0000256" key="4">
    <source>
        <dbReference type="ARBA" id="ARBA00022642"/>
    </source>
</evidence>
<name>A0A8J3MQ27_9RICK</name>
<evidence type="ECO:0000259" key="12">
    <source>
        <dbReference type="Pfam" id="PF01467"/>
    </source>
</evidence>
<comment type="caution">
    <text evidence="13">The sequence shown here is derived from an EMBL/GenBank/DDBJ whole genome shotgun (WGS) entry which is preliminary data.</text>
</comment>
<evidence type="ECO:0000256" key="6">
    <source>
        <dbReference type="ARBA" id="ARBA00022695"/>
    </source>
</evidence>
<accession>A0A8J3MQ27</accession>
<dbReference type="UniPathway" id="UPA00253">
    <property type="reaction ID" value="UER00332"/>
</dbReference>
<keyword evidence="9 11" id="KW-0520">NAD</keyword>